<comment type="catalytic activity">
    <reaction evidence="7">
        <text>Preferential cleavage: Arg-|-Xaa, Lys-|-Xaa.</text>
        <dbReference type="EC" id="3.4.21.4"/>
    </reaction>
</comment>
<dbReference type="SMART" id="SM00020">
    <property type="entry name" value="Tryp_SPc"/>
    <property type="match status" value="1"/>
</dbReference>
<organism evidence="11 12">
    <name type="scientific">Pangasianodon hypophthalmus</name>
    <name type="common">Striped catfish</name>
    <name type="synonym">Helicophagus hypophthalmus</name>
    <dbReference type="NCBI Taxonomy" id="310915"/>
    <lineage>
        <taxon>Eukaryota</taxon>
        <taxon>Metazoa</taxon>
        <taxon>Chordata</taxon>
        <taxon>Craniata</taxon>
        <taxon>Vertebrata</taxon>
        <taxon>Euteleostomi</taxon>
        <taxon>Actinopterygii</taxon>
        <taxon>Neopterygii</taxon>
        <taxon>Teleostei</taxon>
        <taxon>Ostariophysi</taxon>
        <taxon>Siluriformes</taxon>
        <taxon>Pangasiidae</taxon>
        <taxon>Pangasianodon</taxon>
    </lineage>
</organism>
<dbReference type="PROSITE" id="PS50240">
    <property type="entry name" value="TRYPSIN_DOM"/>
    <property type="match status" value="1"/>
</dbReference>
<evidence type="ECO:0000256" key="6">
    <source>
        <dbReference type="ARBA" id="ARBA00023157"/>
    </source>
</evidence>
<dbReference type="Pfam" id="PF00089">
    <property type="entry name" value="Trypsin"/>
    <property type="match status" value="1"/>
</dbReference>
<sequence>MPRILFWTFVLLKLFTASGQDFFQSQRAGDYAKSPHSVKYIVSLQTSKGQHFCAGTLVHKYWVLTAAHCNTGCLALRVDQMMIVAGDNFLGKYEGMEQYSKPYSITPHPLYNKSTNNADIMLIKLRAPIKLNRYVSLAPLPKQNTGVLPGRLCQVYDWSPTRQGRGVSLLTLHSVTLPITSTAKCNSSRSYNGSITSNMICAGYSTGGKDACKWDAGELLVCDGRLYGFASWGNIRRVTGLPGVYTAVARFRRWIDHTIYRSFTRCYKYRNPLASKSTSSDV</sequence>
<evidence type="ECO:0000313" key="12">
    <source>
        <dbReference type="Proteomes" id="UP000327468"/>
    </source>
</evidence>
<keyword evidence="5" id="KW-0865">Zymogen</keyword>
<evidence type="ECO:0000259" key="10">
    <source>
        <dbReference type="PROSITE" id="PS50240"/>
    </source>
</evidence>
<keyword evidence="9" id="KW-0732">Signal</keyword>
<feature type="domain" description="Peptidase S1" evidence="10">
    <location>
        <begin position="16"/>
        <end position="260"/>
    </location>
</feature>
<proteinExistence type="predicted"/>
<dbReference type="CDD" id="cd00190">
    <property type="entry name" value="Tryp_SPc"/>
    <property type="match status" value="1"/>
</dbReference>
<dbReference type="EC" id="3.4.21.4" evidence="8"/>
<dbReference type="GO" id="GO:0005615">
    <property type="term" value="C:extracellular space"/>
    <property type="evidence" value="ECO:0007669"/>
    <property type="project" value="TreeGrafter"/>
</dbReference>
<keyword evidence="6" id="KW-1015">Disulfide bond</keyword>
<reference evidence="11 12" key="1">
    <citation type="submission" date="2019-06" db="EMBL/GenBank/DDBJ databases">
        <title>A chromosome-scale genome assembly of the striped catfish, Pangasianodon hypophthalmus.</title>
        <authorList>
            <person name="Wen M."/>
            <person name="Zahm M."/>
            <person name="Roques C."/>
            <person name="Cabau C."/>
            <person name="Klopp C."/>
            <person name="Donnadieu C."/>
            <person name="Jouanno E."/>
            <person name="Avarre J.-C."/>
            <person name="Campet M."/>
            <person name="Ha T.T.T."/>
            <person name="Dugue R."/>
            <person name="Lampietro C."/>
            <person name="Louis A."/>
            <person name="Herpin A."/>
            <person name="Echchiki A."/>
            <person name="Berthelot C."/>
            <person name="Parey E."/>
            <person name="Roest-Crollius H."/>
            <person name="Braasch I."/>
            <person name="Postlethwait J."/>
            <person name="Bobe J."/>
            <person name="Montfort J."/>
            <person name="Bouchez O."/>
            <person name="Begum T."/>
            <person name="Schartl M."/>
            <person name="Guiguen Y."/>
        </authorList>
    </citation>
    <scope>NUCLEOTIDE SEQUENCE [LARGE SCALE GENOMIC DNA]</scope>
    <source>
        <strain evidence="11 12">Indonesia</strain>
        <tissue evidence="11">Blood</tissue>
    </source>
</reference>
<keyword evidence="2" id="KW-0645">Protease</keyword>
<evidence type="ECO:0000256" key="8">
    <source>
        <dbReference type="ARBA" id="ARBA00038868"/>
    </source>
</evidence>
<evidence type="ECO:0000256" key="4">
    <source>
        <dbReference type="ARBA" id="ARBA00022825"/>
    </source>
</evidence>
<comment type="subcellular location">
    <subcellularLocation>
        <location evidence="1">Secreted</location>
        <location evidence="1">Extracellular space</location>
    </subcellularLocation>
</comment>
<dbReference type="FunFam" id="2.40.10.10:FF:000005">
    <property type="entry name" value="Serine protease 37"/>
    <property type="match status" value="1"/>
</dbReference>
<evidence type="ECO:0000256" key="7">
    <source>
        <dbReference type="ARBA" id="ARBA00036320"/>
    </source>
</evidence>
<evidence type="ECO:0000256" key="3">
    <source>
        <dbReference type="ARBA" id="ARBA00022801"/>
    </source>
</evidence>
<evidence type="ECO:0000256" key="1">
    <source>
        <dbReference type="ARBA" id="ARBA00004239"/>
    </source>
</evidence>
<dbReference type="GO" id="GO:0006508">
    <property type="term" value="P:proteolysis"/>
    <property type="evidence" value="ECO:0007669"/>
    <property type="project" value="UniProtKB-KW"/>
</dbReference>
<dbReference type="InterPro" id="IPR001314">
    <property type="entry name" value="Peptidase_S1A"/>
</dbReference>
<evidence type="ECO:0000313" key="11">
    <source>
        <dbReference type="EMBL" id="KAB5536907.1"/>
    </source>
</evidence>
<dbReference type="PANTHER" id="PTHR24264">
    <property type="entry name" value="TRYPSIN-RELATED"/>
    <property type="match status" value="1"/>
</dbReference>
<comment type="caution">
    <text evidence="11">The sequence shown here is derived from an EMBL/GenBank/DDBJ whole genome shotgun (WGS) entry which is preliminary data.</text>
</comment>
<keyword evidence="12" id="KW-1185">Reference proteome</keyword>
<evidence type="ECO:0000256" key="2">
    <source>
        <dbReference type="ARBA" id="ARBA00022670"/>
    </source>
</evidence>
<dbReference type="GO" id="GO:0004252">
    <property type="term" value="F:serine-type endopeptidase activity"/>
    <property type="evidence" value="ECO:0007669"/>
    <property type="project" value="UniProtKB-EC"/>
</dbReference>
<name>A0A5N5L2E6_PANHP</name>
<feature type="signal peptide" evidence="9">
    <location>
        <begin position="1"/>
        <end position="19"/>
    </location>
</feature>
<evidence type="ECO:0000256" key="9">
    <source>
        <dbReference type="SAM" id="SignalP"/>
    </source>
</evidence>
<dbReference type="PANTHER" id="PTHR24264:SF67">
    <property type="entry name" value="TRYPSIN-3-LIKE"/>
    <property type="match status" value="1"/>
</dbReference>
<dbReference type="InterPro" id="IPR050127">
    <property type="entry name" value="Serine_Proteases_S1"/>
</dbReference>
<dbReference type="Proteomes" id="UP000327468">
    <property type="component" value="Chromosome 20"/>
</dbReference>
<dbReference type="InterPro" id="IPR009003">
    <property type="entry name" value="Peptidase_S1_PA"/>
</dbReference>
<feature type="chain" id="PRO_5024403979" description="trypsin" evidence="9">
    <location>
        <begin position="20"/>
        <end position="282"/>
    </location>
</feature>
<keyword evidence="3" id="KW-0378">Hydrolase</keyword>
<dbReference type="PRINTS" id="PR00722">
    <property type="entry name" value="CHYMOTRYPSIN"/>
</dbReference>
<gene>
    <name evidence="11" type="ORF">PHYPO_G00112700</name>
</gene>
<dbReference type="InterPro" id="IPR001254">
    <property type="entry name" value="Trypsin_dom"/>
</dbReference>
<dbReference type="InterPro" id="IPR043504">
    <property type="entry name" value="Peptidase_S1_PA_chymotrypsin"/>
</dbReference>
<accession>A0A5N5L2E6</accession>
<dbReference type="InterPro" id="IPR018114">
    <property type="entry name" value="TRYPSIN_HIS"/>
</dbReference>
<dbReference type="PROSITE" id="PS00134">
    <property type="entry name" value="TRYPSIN_HIS"/>
    <property type="match status" value="1"/>
</dbReference>
<evidence type="ECO:0000256" key="5">
    <source>
        <dbReference type="ARBA" id="ARBA00023145"/>
    </source>
</evidence>
<protein>
    <recommendedName>
        <fullName evidence="8">trypsin</fullName>
        <ecNumber evidence="8">3.4.21.4</ecNumber>
    </recommendedName>
</protein>
<dbReference type="Gene3D" id="2.40.10.10">
    <property type="entry name" value="Trypsin-like serine proteases"/>
    <property type="match status" value="2"/>
</dbReference>
<dbReference type="EMBL" id="VFJC01000021">
    <property type="protein sequence ID" value="KAB5536907.1"/>
    <property type="molecule type" value="Genomic_DNA"/>
</dbReference>
<dbReference type="AlphaFoldDB" id="A0A5N5L2E6"/>
<dbReference type="SUPFAM" id="SSF50494">
    <property type="entry name" value="Trypsin-like serine proteases"/>
    <property type="match status" value="1"/>
</dbReference>
<keyword evidence="4" id="KW-0720">Serine protease</keyword>